<dbReference type="Gene3D" id="2.130.10.10">
    <property type="entry name" value="YVTN repeat-like/Quinoprotein amine dehydrogenase"/>
    <property type="match status" value="3"/>
</dbReference>
<keyword evidence="11" id="KW-1185">Reference proteome</keyword>
<dbReference type="InterPro" id="IPR001680">
    <property type="entry name" value="WD40_rpt"/>
</dbReference>
<dbReference type="RefSeq" id="WP_252854502.1">
    <property type="nucleotide sequence ID" value="NZ_JAMXLR010000072.1"/>
</dbReference>
<dbReference type="InterPro" id="IPR019775">
    <property type="entry name" value="WD40_repeat_CS"/>
</dbReference>
<evidence type="ECO:0000256" key="6">
    <source>
        <dbReference type="ARBA" id="ARBA00022840"/>
    </source>
</evidence>
<evidence type="ECO:0000256" key="4">
    <source>
        <dbReference type="ARBA" id="ARBA00022741"/>
    </source>
</evidence>
<dbReference type="InterPro" id="IPR011009">
    <property type="entry name" value="Kinase-like_dom_sf"/>
</dbReference>
<dbReference type="InterPro" id="IPR011047">
    <property type="entry name" value="Quinoprotein_ADH-like_sf"/>
</dbReference>
<evidence type="ECO:0000256" key="7">
    <source>
        <dbReference type="PROSITE-ProRule" id="PRU00221"/>
    </source>
</evidence>
<keyword evidence="6 8" id="KW-0067">ATP-binding</keyword>
<dbReference type="SUPFAM" id="SSF50960">
    <property type="entry name" value="TolB, C-terminal domain"/>
    <property type="match status" value="1"/>
</dbReference>
<dbReference type="AlphaFoldDB" id="A0A9X2JIB4"/>
<reference evidence="10" key="1">
    <citation type="submission" date="2022-06" db="EMBL/GenBank/DDBJ databases">
        <title>Aeoliella straminimaris, a novel planctomycete from sediments.</title>
        <authorList>
            <person name="Vitorino I.R."/>
            <person name="Lage O.M."/>
        </authorList>
    </citation>
    <scope>NUCLEOTIDE SEQUENCE</scope>
    <source>
        <strain evidence="10">ICT_H6.2</strain>
    </source>
</reference>
<feature type="repeat" description="WD" evidence="7">
    <location>
        <begin position="951"/>
        <end position="990"/>
    </location>
</feature>
<evidence type="ECO:0000313" key="11">
    <source>
        <dbReference type="Proteomes" id="UP001155241"/>
    </source>
</evidence>
<evidence type="ECO:0000256" key="5">
    <source>
        <dbReference type="ARBA" id="ARBA00022777"/>
    </source>
</evidence>
<dbReference type="PROSITE" id="PS50011">
    <property type="entry name" value="PROTEIN_KINASE_DOM"/>
    <property type="match status" value="1"/>
</dbReference>
<feature type="repeat" description="WD" evidence="7">
    <location>
        <begin position="741"/>
        <end position="783"/>
    </location>
</feature>
<feature type="repeat" description="WD" evidence="7">
    <location>
        <begin position="1001"/>
        <end position="1021"/>
    </location>
</feature>
<keyword evidence="4 8" id="KW-0547">Nucleotide-binding</keyword>
<evidence type="ECO:0000256" key="1">
    <source>
        <dbReference type="ARBA" id="ARBA00022574"/>
    </source>
</evidence>
<dbReference type="Gene3D" id="1.10.510.10">
    <property type="entry name" value="Transferase(Phosphotransferase) domain 1"/>
    <property type="match status" value="1"/>
</dbReference>
<dbReference type="InterPro" id="IPR008271">
    <property type="entry name" value="Ser/Thr_kinase_AS"/>
</dbReference>
<feature type="domain" description="Protein kinase" evidence="9">
    <location>
        <begin position="85"/>
        <end position="383"/>
    </location>
</feature>
<keyword evidence="5 10" id="KW-0418">Kinase</keyword>
<evidence type="ECO:0000259" key="9">
    <source>
        <dbReference type="PROSITE" id="PS50011"/>
    </source>
</evidence>
<dbReference type="CDD" id="cd14014">
    <property type="entry name" value="STKc_PknB_like"/>
    <property type="match status" value="1"/>
</dbReference>
<dbReference type="Pfam" id="PF00400">
    <property type="entry name" value="WD40"/>
    <property type="match status" value="4"/>
</dbReference>
<feature type="binding site" evidence="8">
    <location>
        <position position="115"/>
    </location>
    <ligand>
        <name>ATP</name>
        <dbReference type="ChEBI" id="CHEBI:30616"/>
    </ligand>
</feature>
<evidence type="ECO:0000256" key="3">
    <source>
        <dbReference type="ARBA" id="ARBA00022737"/>
    </source>
</evidence>
<dbReference type="PROSITE" id="PS50082">
    <property type="entry name" value="WD_REPEATS_2"/>
    <property type="match status" value="4"/>
</dbReference>
<keyword evidence="1 7" id="KW-0853">WD repeat</keyword>
<dbReference type="PROSITE" id="PS00107">
    <property type="entry name" value="PROTEIN_KINASE_ATP"/>
    <property type="match status" value="1"/>
</dbReference>
<dbReference type="SUPFAM" id="SSF56112">
    <property type="entry name" value="Protein kinase-like (PK-like)"/>
    <property type="match status" value="1"/>
</dbReference>
<evidence type="ECO:0000313" key="10">
    <source>
        <dbReference type="EMBL" id="MCO6046392.1"/>
    </source>
</evidence>
<dbReference type="PANTHER" id="PTHR43289:SF6">
    <property type="entry name" value="SERINE_THREONINE-PROTEIN KINASE NEKL-3"/>
    <property type="match status" value="1"/>
</dbReference>
<dbReference type="InterPro" id="IPR017441">
    <property type="entry name" value="Protein_kinase_ATP_BS"/>
</dbReference>
<gene>
    <name evidence="10" type="ORF">NG895_21045</name>
</gene>
<accession>A0A9X2JIB4</accession>
<dbReference type="GO" id="GO:0004674">
    <property type="term" value="F:protein serine/threonine kinase activity"/>
    <property type="evidence" value="ECO:0007669"/>
    <property type="project" value="TreeGrafter"/>
</dbReference>
<dbReference type="EMBL" id="JAMXLR010000072">
    <property type="protein sequence ID" value="MCO6046392.1"/>
    <property type="molecule type" value="Genomic_DNA"/>
</dbReference>
<feature type="repeat" description="WD" evidence="7">
    <location>
        <begin position="1030"/>
        <end position="1071"/>
    </location>
</feature>
<organism evidence="10 11">
    <name type="scientific">Aeoliella straminimaris</name>
    <dbReference type="NCBI Taxonomy" id="2954799"/>
    <lineage>
        <taxon>Bacteria</taxon>
        <taxon>Pseudomonadati</taxon>
        <taxon>Planctomycetota</taxon>
        <taxon>Planctomycetia</taxon>
        <taxon>Pirellulales</taxon>
        <taxon>Lacipirellulaceae</taxon>
        <taxon>Aeoliella</taxon>
    </lineage>
</organism>
<proteinExistence type="predicted"/>
<dbReference type="PROSITE" id="PS00108">
    <property type="entry name" value="PROTEIN_KINASE_ST"/>
    <property type="match status" value="1"/>
</dbReference>
<dbReference type="SMART" id="SM00320">
    <property type="entry name" value="WD40"/>
    <property type="match status" value="9"/>
</dbReference>
<keyword evidence="3" id="KW-0677">Repeat</keyword>
<dbReference type="PROSITE" id="PS50294">
    <property type="entry name" value="WD_REPEATS_REGION"/>
    <property type="match status" value="2"/>
</dbReference>
<evidence type="ECO:0000256" key="8">
    <source>
        <dbReference type="PROSITE-ProRule" id="PRU10141"/>
    </source>
</evidence>
<dbReference type="InterPro" id="IPR000719">
    <property type="entry name" value="Prot_kinase_dom"/>
</dbReference>
<comment type="caution">
    <text evidence="10">The sequence shown here is derived from an EMBL/GenBank/DDBJ whole genome shotgun (WGS) entry which is preliminary data.</text>
</comment>
<protein>
    <submittedName>
        <fullName evidence="10">Serine/threonine-protein kinase</fullName>
    </submittedName>
</protein>
<dbReference type="PANTHER" id="PTHR43289">
    <property type="entry name" value="MITOGEN-ACTIVATED PROTEIN KINASE KINASE KINASE 20-RELATED"/>
    <property type="match status" value="1"/>
</dbReference>
<sequence>MSDLKEFEKAIFRVALSLDDAEQREQFLNNVCRDNDLLRREIESLLAEDARAEGFMAMGVDPLGESIDVTEDWHEQSTSESIGRYKLLQKIGEGGFGDVYMAEQTEPIVRRVALKVIKLGMDTRQVIARFEAERQALAMMDHPNIAKVFDAGATSQGRPFFVMELVHGQPVTEFCDKNRLSTEQRLRLFANICNAVQHAHQKGIIHRDLKPSNVLVSQSDEGPIPKIIDFGIVKATQHRLTDKTLFTRFEQFIGTPYYMSPEQADPSRSDIDTRSDVYSLGVLLYELLTGKTPLDQNAIRGVGFDEIRRHICEDDTPAPSTRLAVLSQAEKTTVAANRDADPRFLDCILRQELDWVVLKALEKDRTRRYQSASELEDDVKGYLKGAPVAAVPPTTMYILQKFARRHRALLTMAAAISMILILATLVSTWQAVRATNALQISRRARAELALDKGQMLGDQGDANRALLWMARSLELVPERAPELERVIRVNLGSWQDRVNRVLQLLAPSGRVDAVAFAPDGNTVITAARQENNGVLIQQWNRENGHCKETIEHLDGRVLALDLCDDASMLAVGYADGRVELFNTKSREATPLSRQRGFITKVLFSPGGSRLLVASGRQVITELEGANEHTQALQGKGFVQLFDTATHHQELADPLAMGNLVWAADFAKDGTWFAVHAGPYAMPTKGNISFFKMSGEAYRPSLQIPVSAMSIAISGNGKYLLTGDSTQCARRWDLDTGEIIDEFSSDGPISVVAFSPVDEDIVLSGSFDGSVRLWNVRDGRQLGPSIRNKTLIRCAGFSEDGKVLYSGSMNAVQLVAPADASGTLTSPSYAPKYPLAFDFPRNAILVRDQFRLQLRTALTGQAIGESLPWKGPVIQAACDTESARAVIIGSTGVATLCNLESGQPIAKLLRQREPAFSTAISAQGLVAVGYFDGVVKLFDAQTGTPLDQEFAHRSHTGPVFSIDFHGDLMLTGGADGFARLWNVKTGQAINKFLHPTFCIAVFSPDGSRIATSGSDQTTRIWSSTGNLISAPLRHPSQATRPAFFADGELLVTGCLDGKARFWDVATSRQLGPAIVHTKDIDKGPFVCVAFWPDNHSMVTSTGLGYIVLPSQATPAIYHRIPTPLKGNVNDVALWAETITGMTLDENGIADVLSVNDWRQRREQLTQRGFLSRQSAE</sequence>
<dbReference type="Proteomes" id="UP001155241">
    <property type="component" value="Unassembled WGS sequence"/>
</dbReference>
<dbReference type="SMART" id="SM00220">
    <property type="entry name" value="S_TKc"/>
    <property type="match status" value="1"/>
</dbReference>
<dbReference type="InterPro" id="IPR015943">
    <property type="entry name" value="WD40/YVTN_repeat-like_dom_sf"/>
</dbReference>
<dbReference type="SUPFAM" id="SSF50998">
    <property type="entry name" value="Quinoprotein alcohol dehydrogenase-like"/>
    <property type="match status" value="1"/>
</dbReference>
<dbReference type="PROSITE" id="PS00678">
    <property type="entry name" value="WD_REPEATS_1"/>
    <property type="match status" value="3"/>
</dbReference>
<evidence type="ECO:0000256" key="2">
    <source>
        <dbReference type="ARBA" id="ARBA00022679"/>
    </source>
</evidence>
<dbReference type="Pfam" id="PF00069">
    <property type="entry name" value="Pkinase"/>
    <property type="match status" value="1"/>
</dbReference>
<dbReference type="GO" id="GO:0005524">
    <property type="term" value="F:ATP binding"/>
    <property type="evidence" value="ECO:0007669"/>
    <property type="project" value="UniProtKB-UniRule"/>
</dbReference>
<keyword evidence="2" id="KW-0808">Transferase</keyword>
<name>A0A9X2JIB4_9BACT</name>